<proteinExistence type="predicted"/>
<gene>
    <name evidence="1" type="ORF">FJTKL_06533</name>
</gene>
<protein>
    <submittedName>
        <fullName evidence="1">Uncharacterized protein</fullName>
    </submittedName>
</protein>
<reference evidence="1 2" key="1">
    <citation type="submission" date="2024-03" db="EMBL/GenBank/DDBJ databases">
        <title>A high-quality draft genome sequence of Diaporthe vaccinii, a causative agent of upright dieback and viscid rot disease in cranberry plants.</title>
        <authorList>
            <person name="Sarrasin M."/>
            <person name="Lang B.F."/>
            <person name="Burger G."/>
        </authorList>
    </citation>
    <scope>NUCLEOTIDE SEQUENCE [LARGE SCALE GENOMIC DNA]</scope>
    <source>
        <strain evidence="1 2">IS7</strain>
    </source>
</reference>
<dbReference type="EMBL" id="JBAWTH010000231">
    <property type="protein sequence ID" value="KAL2272501.1"/>
    <property type="molecule type" value="Genomic_DNA"/>
</dbReference>
<evidence type="ECO:0000313" key="2">
    <source>
        <dbReference type="Proteomes" id="UP001600888"/>
    </source>
</evidence>
<evidence type="ECO:0000313" key="1">
    <source>
        <dbReference type="EMBL" id="KAL2272501.1"/>
    </source>
</evidence>
<organism evidence="1 2">
    <name type="scientific">Diaporthe vaccinii</name>
    <dbReference type="NCBI Taxonomy" id="105482"/>
    <lineage>
        <taxon>Eukaryota</taxon>
        <taxon>Fungi</taxon>
        <taxon>Dikarya</taxon>
        <taxon>Ascomycota</taxon>
        <taxon>Pezizomycotina</taxon>
        <taxon>Sordariomycetes</taxon>
        <taxon>Sordariomycetidae</taxon>
        <taxon>Diaporthales</taxon>
        <taxon>Diaporthaceae</taxon>
        <taxon>Diaporthe</taxon>
        <taxon>Diaporthe eres species complex</taxon>
    </lineage>
</organism>
<keyword evidence="2" id="KW-1185">Reference proteome</keyword>
<accession>A0ABR4DQL6</accession>
<name>A0ABR4DQL6_9PEZI</name>
<dbReference type="Proteomes" id="UP001600888">
    <property type="component" value="Unassembled WGS sequence"/>
</dbReference>
<comment type="caution">
    <text evidence="1">The sequence shown here is derived from an EMBL/GenBank/DDBJ whole genome shotgun (WGS) entry which is preliminary data.</text>
</comment>
<sequence length="93" mass="10128">MPCPPTNQPIETGFHGFYTNAQTNTPYLVRLQKGSSYKIKACSSVALLVLCTLKPHGLRRPVMSKSMARVLGDFEGENNASLGIDRGSMLISN</sequence>